<reference evidence="6" key="1">
    <citation type="submission" date="2021-01" db="EMBL/GenBank/DDBJ databases">
        <title>Genome public.</title>
        <authorList>
            <person name="Liu C."/>
            <person name="Sun Q."/>
        </authorList>
    </citation>
    <scope>NUCLEOTIDE SEQUENCE</scope>
    <source>
        <strain evidence="6">M6</strain>
    </source>
</reference>
<dbReference type="CDD" id="cd11341">
    <property type="entry name" value="AmyAc_Pullulanase_LD-like"/>
    <property type="match status" value="1"/>
</dbReference>
<evidence type="ECO:0000256" key="2">
    <source>
        <dbReference type="ARBA" id="ARBA00022737"/>
    </source>
</evidence>
<evidence type="ECO:0000256" key="4">
    <source>
        <dbReference type="SAM" id="SignalP"/>
    </source>
</evidence>
<protein>
    <submittedName>
        <fullName evidence="6">Type I pullulanase</fullName>
        <ecNumber evidence="6">3.2.1.41</ecNumber>
    </submittedName>
</protein>
<keyword evidence="3" id="KW-0624">Polysaccharide degradation</keyword>
<dbReference type="EC" id="3.2.1.41" evidence="6"/>
<dbReference type="Gene3D" id="1.10.1330.10">
    <property type="entry name" value="Dockerin domain"/>
    <property type="match status" value="1"/>
</dbReference>
<dbReference type="InterPro" id="IPR013780">
    <property type="entry name" value="Glyco_hydro_b"/>
</dbReference>
<dbReference type="InterPro" id="IPR031965">
    <property type="entry name" value="CBM26"/>
</dbReference>
<dbReference type="Pfam" id="PF00404">
    <property type="entry name" value="Dockerin_1"/>
    <property type="match status" value="1"/>
</dbReference>
<organism evidence="6 7">
    <name type="scientific">Ruminococcus difficilis</name>
    <dbReference type="NCBI Taxonomy" id="2763069"/>
    <lineage>
        <taxon>Bacteria</taxon>
        <taxon>Bacillati</taxon>
        <taxon>Bacillota</taxon>
        <taxon>Clostridia</taxon>
        <taxon>Eubacteriales</taxon>
        <taxon>Oscillospiraceae</taxon>
        <taxon>Ruminococcus</taxon>
    </lineage>
</organism>
<dbReference type="InterPro" id="IPR013783">
    <property type="entry name" value="Ig-like_fold"/>
</dbReference>
<dbReference type="PANTHER" id="PTHR43002">
    <property type="entry name" value="GLYCOGEN DEBRANCHING ENZYME"/>
    <property type="match status" value="1"/>
</dbReference>
<dbReference type="Gene3D" id="3.20.20.80">
    <property type="entry name" value="Glycosidases"/>
    <property type="match status" value="1"/>
</dbReference>
<dbReference type="SUPFAM" id="SSF81296">
    <property type="entry name" value="E set domains"/>
    <property type="match status" value="1"/>
</dbReference>
<evidence type="ECO:0000313" key="7">
    <source>
        <dbReference type="Proteomes" id="UP000633365"/>
    </source>
</evidence>
<feature type="signal peptide" evidence="4">
    <location>
        <begin position="1"/>
        <end position="23"/>
    </location>
</feature>
<dbReference type="EMBL" id="JAEQMG010000035">
    <property type="protein sequence ID" value="MBK6087478.1"/>
    <property type="molecule type" value="Genomic_DNA"/>
</dbReference>
<proteinExistence type="inferred from homology"/>
<dbReference type="NCBIfam" id="TIGR02104">
    <property type="entry name" value="pulA_typeI"/>
    <property type="match status" value="1"/>
</dbReference>
<name>A0A934TZ48_9FIRM</name>
<comment type="caution">
    <text evidence="6">The sequence shown here is derived from an EMBL/GenBank/DDBJ whole genome shotgun (WGS) entry which is preliminary data.</text>
</comment>
<dbReference type="Gene3D" id="2.60.40.1180">
    <property type="entry name" value="Golgi alpha-mannosidase II"/>
    <property type="match status" value="1"/>
</dbReference>
<dbReference type="PROSITE" id="PS51766">
    <property type="entry name" value="DOCKERIN"/>
    <property type="match status" value="1"/>
</dbReference>
<dbReference type="Pfam" id="PF16738">
    <property type="entry name" value="CBM26"/>
    <property type="match status" value="2"/>
</dbReference>
<accession>A0A934TZ48</accession>
<dbReference type="InterPro" id="IPR004193">
    <property type="entry name" value="Glyco_hydro_13_N"/>
</dbReference>
<dbReference type="CDD" id="cd14256">
    <property type="entry name" value="Dockerin_I"/>
    <property type="match status" value="1"/>
</dbReference>
<dbReference type="InterPro" id="IPR006047">
    <property type="entry name" value="GH13_cat_dom"/>
</dbReference>
<evidence type="ECO:0000313" key="6">
    <source>
        <dbReference type="EMBL" id="MBK6087478.1"/>
    </source>
</evidence>
<dbReference type="InterPro" id="IPR009459">
    <property type="entry name" value="MucBP_dom"/>
</dbReference>
<dbReference type="InterPro" id="IPR014756">
    <property type="entry name" value="Ig_E-set"/>
</dbReference>
<evidence type="ECO:0000256" key="1">
    <source>
        <dbReference type="ARBA" id="ARBA00008061"/>
    </source>
</evidence>
<dbReference type="SUPFAM" id="SSF63446">
    <property type="entry name" value="Type I dockerin domain"/>
    <property type="match status" value="1"/>
</dbReference>
<dbReference type="SUPFAM" id="SSF51445">
    <property type="entry name" value="(Trans)glycosidases"/>
    <property type="match status" value="1"/>
</dbReference>
<dbReference type="SMART" id="SM00642">
    <property type="entry name" value="Aamy"/>
    <property type="match status" value="1"/>
</dbReference>
<keyword evidence="3" id="KW-0119">Carbohydrate metabolism</keyword>
<sequence>MKIRRIISIALAVLMLMSVFTVAASAAEADLADTGYSNQSYLENYAAQAAKEKNLGATYTPSATTFKVWAPEATSVMVKMFTTGTDAESGAAVLGTSAMTYDSTTGIWSLTKSGDLKNTYYTYLVTRNGVVSETVDPYAKGVGANGDRSMVVDLDSTDPAGWDQDSHVLFNNPGEAVVWEIHVRDFSIDVSSGVSEENRGKYLAFTEGNTTVNGEGAVASCVDYLVEHNVNCVQLMPVEDFASIDETDNQTKRNWGYDPKNYNVPEGSYSSDPYDGNTRIKEFKMLVQALHDRGISVVMDVVYNHTFVREGSPFSKTVPKYFYRMSNMAGNTYHNGSGLGNVLSSEKAMTRQYIQDSLLYWANEYHIDGFRFDLMGCFDTNSVKAWRSALDQVDSRILMYGEPWAGGSDIGINNAVNKGNIASLTRVGGFNEGYSDALKGSHETATGTGFLNGGSATEVLKAAGGTATDFSGAKPEQMIQYTDNHDNFTLFDKILAANRTSGFKTGKDDPTLYNTNKNIVETTDAKVLGQVKLGLTSALTAQGIPFTVAGTEFCRTKYGDQNSYRSPDNMNAINWSRASKYKAVSDYYAGLVAIRKAVSAFGDTTANNISTVSGCTAWQITNNKSGEWNKVIVALNNSDSAKSISLSGSWNVVANGTKAGTTSLGTASGSYSVPAWSSVVLVDSASFGNYSQPALGTSKLTVEHYTRDSASGSYSKAKTEKFEYKENQTWRASQDLSILFDHTLTNTESTASGNATYGTAVAGQDITVKFYYTREIGSAYLTVNFIDNATGTQAKAPMKYRLKDGDKFSIPATRVQGYQLDTTKVPGNTVGEFNSASPATFNFYYNKLSNTTTKVHYYNAKGWSWVNCYAYDDLGNEPLGAWATQGKRDASKMNDDPDQSDSKWLVVTVPSSACYVMFHNTNANAQVPDQGEPGYEVAGEAWIKDNVTSFNCSIVTSHIDLETGEKLAPDVTKSFTNVRSNQTYTTSPDTSLNRNYITPALASGFYQPGVLNVVYLYTGDAPTPDPGKQIYGDVDGDGYVTVMDATVLQRSLAGMSTLTNDQKTVADVDADDSVTSVDLTCIQRYLAEVKVKGNRTGQVVGEAPVGEHTYDEFLNAYTALNTLFAKYPADKYGSNAAYQQAQAALSAYAATAMNPAADVEDIDEGYNACAAAYAALSAVQLDDDDDDDDDDTGRTIIFSNNKGFSNVHIYYWGDGDGPVAWPGVEMTYLDTNEYGEQRYTFEMPEGMTNFIINDGTQQTVDIPFTGSTGVYMTDKDGEGHYMVDFYDIEGGTGGGGGDDHHEDLPYFLLTDNFGWGTAYVYAWNDNGPLNGEWPGSAMAETVTNDMGQTQFKCYVPEGATGVILSNGNGAQTEDITDFSHAGYWMDGTQNSSGHYLVTAWD</sequence>
<dbReference type="InterPro" id="IPR017853">
    <property type="entry name" value="GH"/>
</dbReference>
<dbReference type="Pfam" id="PF02922">
    <property type="entry name" value="CBM_48"/>
    <property type="match status" value="1"/>
</dbReference>
<dbReference type="InterPro" id="IPR036439">
    <property type="entry name" value="Dockerin_dom_sf"/>
</dbReference>
<dbReference type="Proteomes" id="UP000633365">
    <property type="component" value="Unassembled WGS sequence"/>
</dbReference>
<keyword evidence="6" id="KW-0378">Hydrolase</keyword>
<feature type="domain" description="Dockerin" evidence="5">
    <location>
        <begin position="1027"/>
        <end position="1093"/>
    </location>
</feature>
<dbReference type="CDD" id="cd02860">
    <property type="entry name" value="E_set_Pullulanase"/>
    <property type="match status" value="1"/>
</dbReference>
<feature type="chain" id="PRO_5039277819" evidence="4">
    <location>
        <begin position="24"/>
        <end position="1401"/>
    </location>
</feature>
<keyword evidence="3" id="KW-0136">Cellulose degradation</keyword>
<dbReference type="GO" id="GO:0030245">
    <property type="term" value="P:cellulose catabolic process"/>
    <property type="evidence" value="ECO:0007669"/>
    <property type="project" value="UniProtKB-KW"/>
</dbReference>
<dbReference type="GO" id="GO:0051060">
    <property type="term" value="F:pullulanase activity"/>
    <property type="evidence" value="ECO:0007669"/>
    <property type="project" value="UniProtKB-EC"/>
</dbReference>
<dbReference type="InterPro" id="IPR011840">
    <property type="entry name" value="PulA_typeI"/>
</dbReference>
<keyword evidence="7" id="KW-1185">Reference proteome</keyword>
<gene>
    <name evidence="6" type="primary">pulA</name>
    <name evidence="6" type="ORF">JKK62_02230</name>
</gene>
<evidence type="ECO:0000256" key="3">
    <source>
        <dbReference type="ARBA" id="ARBA00023001"/>
    </source>
</evidence>
<dbReference type="InterPro" id="IPR002105">
    <property type="entry name" value="Dockerin_1_rpt"/>
</dbReference>
<keyword evidence="4" id="KW-0732">Signal</keyword>
<keyword evidence="2" id="KW-0677">Repeat</keyword>
<dbReference type="RefSeq" id="WP_201426781.1">
    <property type="nucleotide sequence ID" value="NZ_JAEQMG010000035.1"/>
</dbReference>
<dbReference type="InterPro" id="IPR016134">
    <property type="entry name" value="Dockerin_dom"/>
</dbReference>
<dbReference type="Gene3D" id="2.60.40.10">
    <property type="entry name" value="Immunoglobulins"/>
    <property type="match status" value="4"/>
</dbReference>
<evidence type="ECO:0000259" key="5">
    <source>
        <dbReference type="PROSITE" id="PS51766"/>
    </source>
</evidence>
<dbReference type="Pfam" id="PF06458">
    <property type="entry name" value="MucBP"/>
    <property type="match status" value="1"/>
</dbReference>
<comment type="similarity">
    <text evidence="1">Belongs to the glycosyl hydrolase 13 family.</text>
</comment>
<keyword evidence="6" id="KW-0326">Glycosidase</keyword>